<dbReference type="GO" id="GO:0003700">
    <property type="term" value="F:DNA-binding transcription factor activity"/>
    <property type="evidence" value="ECO:0007669"/>
    <property type="project" value="InterPro"/>
</dbReference>
<dbReference type="Gene3D" id="1.10.10.10">
    <property type="entry name" value="Winged helix-like DNA-binding domain superfamily/Winged helix DNA-binding domain"/>
    <property type="match status" value="1"/>
</dbReference>
<gene>
    <name evidence="5" type="ORF">SAMN06296036_12013</name>
</gene>
<evidence type="ECO:0000256" key="1">
    <source>
        <dbReference type="ARBA" id="ARBA00023015"/>
    </source>
</evidence>
<keyword evidence="6" id="KW-1185">Reference proteome</keyword>
<keyword evidence="2" id="KW-0238">DNA-binding</keyword>
<dbReference type="GO" id="GO:0003677">
    <property type="term" value="F:DNA binding"/>
    <property type="evidence" value="ECO:0007669"/>
    <property type="project" value="UniProtKB-KW"/>
</dbReference>
<organism evidence="5 6">
    <name type="scientific">Pseudobacteriovorax antillogorgiicola</name>
    <dbReference type="NCBI Taxonomy" id="1513793"/>
    <lineage>
        <taxon>Bacteria</taxon>
        <taxon>Pseudomonadati</taxon>
        <taxon>Bdellovibrionota</taxon>
        <taxon>Oligoflexia</taxon>
        <taxon>Oligoflexales</taxon>
        <taxon>Pseudobacteriovoracaceae</taxon>
        <taxon>Pseudobacteriovorax</taxon>
    </lineage>
</organism>
<dbReference type="RefSeq" id="WP_132322977.1">
    <property type="nucleotide sequence ID" value="NZ_FWZT01000020.1"/>
</dbReference>
<reference evidence="6" key="1">
    <citation type="submission" date="2017-04" db="EMBL/GenBank/DDBJ databases">
        <authorList>
            <person name="Varghese N."/>
            <person name="Submissions S."/>
        </authorList>
    </citation>
    <scope>NUCLEOTIDE SEQUENCE [LARGE SCALE GENOMIC DNA]</scope>
    <source>
        <strain evidence="6">RKEM611</strain>
    </source>
</reference>
<dbReference type="Pfam" id="PF00392">
    <property type="entry name" value="GntR"/>
    <property type="match status" value="1"/>
</dbReference>
<keyword evidence="3" id="KW-0804">Transcription</keyword>
<evidence type="ECO:0000313" key="5">
    <source>
        <dbReference type="EMBL" id="SMF59537.1"/>
    </source>
</evidence>
<dbReference type="PANTHER" id="PTHR38445">
    <property type="entry name" value="HTH-TYPE TRANSCRIPTIONAL REPRESSOR YTRA"/>
    <property type="match status" value="1"/>
</dbReference>
<evidence type="ECO:0000256" key="3">
    <source>
        <dbReference type="ARBA" id="ARBA00023163"/>
    </source>
</evidence>
<dbReference type="SMART" id="SM00345">
    <property type="entry name" value="HTH_GNTR"/>
    <property type="match status" value="1"/>
</dbReference>
<dbReference type="PANTHER" id="PTHR38445:SF9">
    <property type="entry name" value="HTH-TYPE TRANSCRIPTIONAL REPRESSOR YTRA"/>
    <property type="match status" value="1"/>
</dbReference>
<proteinExistence type="predicted"/>
<dbReference type="InterPro" id="IPR036390">
    <property type="entry name" value="WH_DNA-bd_sf"/>
</dbReference>
<evidence type="ECO:0000313" key="6">
    <source>
        <dbReference type="Proteomes" id="UP000192907"/>
    </source>
</evidence>
<evidence type="ECO:0000259" key="4">
    <source>
        <dbReference type="PROSITE" id="PS50949"/>
    </source>
</evidence>
<dbReference type="InterPro" id="IPR000524">
    <property type="entry name" value="Tscrpt_reg_HTH_GntR"/>
</dbReference>
<evidence type="ECO:0000256" key="2">
    <source>
        <dbReference type="ARBA" id="ARBA00023125"/>
    </source>
</evidence>
<dbReference type="STRING" id="1513793.SAMN06296036_12013"/>
<dbReference type="SUPFAM" id="SSF46785">
    <property type="entry name" value="Winged helix' DNA-binding domain"/>
    <property type="match status" value="1"/>
</dbReference>
<dbReference type="Proteomes" id="UP000192907">
    <property type="component" value="Unassembled WGS sequence"/>
</dbReference>
<accession>A0A1Y6CE82</accession>
<protein>
    <submittedName>
        <fullName evidence="5">GntR family transcriptional regulator</fullName>
    </submittedName>
</protein>
<dbReference type="EMBL" id="FWZT01000020">
    <property type="protein sequence ID" value="SMF59537.1"/>
    <property type="molecule type" value="Genomic_DNA"/>
</dbReference>
<feature type="domain" description="HTH gntR-type" evidence="4">
    <location>
        <begin position="9"/>
        <end position="77"/>
    </location>
</feature>
<dbReference type="AlphaFoldDB" id="A0A1Y6CE82"/>
<dbReference type="PROSITE" id="PS50949">
    <property type="entry name" value="HTH_GNTR"/>
    <property type="match status" value="1"/>
</dbReference>
<sequence length="119" mass="13457">MWIIDHKSGPVYKQLADQVVAKLASGEMKPGDRLPSTRDLARDAMVNPNTVVSAYNELEARKIIEKRRGLGSYIRDDADVGRLRLNLLVKYSNDFLRKVESLGLTAEQAVMQLKNMRNL</sequence>
<keyword evidence="1" id="KW-0805">Transcription regulation</keyword>
<dbReference type="InterPro" id="IPR036388">
    <property type="entry name" value="WH-like_DNA-bd_sf"/>
</dbReference>
<name>A0A1Y6CE82_9BACT</name>
<dbReference type="CDD" id="cd07377">
    <property type="entry name" value="WHTH_GntR"/>
    <property type="match status" value="1"/>
</dbReference>
<dbReference type="OrthoDB" id="162505at2"/>